<organism evidence="7 8">
    <name type="scientific">Luteibacter anthropi</name>
    <dbReference type="NCBI Taxonomy" id="564369"/>
    <lineage>
        <taxon>Bacteria</taxon>
        <taxon>Pseudomonadati</taxon>
        <taxon>Pseudomonadota</taxon>
        <taxon>Gammaproteobacteria</taxon>
        <taxon>Lysobacterales</taxon>
        <taxon>Rhodanobacteraceae</taxon>
        <taxon>Luteibacter</taxon>
    </lineage>
</organism>
<evidence type="ECO:0000256" key="1">
    <source>
        <dbReference type="ARBA" id="ARBA00000799"/>
    </source>
</evidence>
<comment type="catalytic activity">
    <reaction evidence="1">
        <text>chorismate = isochorismate</text>
        <dbReference type="Rhea" id="RHEA:18985"/>
        <dbReference type="ChEBI" id="CHEBI:29748"/>
        <dbReference type="ChEBI" id="CHEBI:29780"/>
        <dbReference type="EC" id="5.4.4.2"/>
    </reaction>
</comment>
<proteinExistence type="inferred from homology"/>
<keyword evidence="4 7" id="KW-0413">Isomerase</keyword>
<evidence type="ECO:0000256" key="5">
    <source>
        <dbReference type="ARBA" id="ARBA00041564"/>
    </source>
</evidence>
<dbReference type="EMBL" id="JAARLZ010000002">
    <property type="protein sequence ID" value="NII05613.1"/>
    <property type="molecule type" value="Genomic_DNA"/>
</dbReference>
<dbReference type="GO" id="GO:0008909">
    <property type="term" value="F:isochorismate synthase activity"/>
    <property type="evidence" value="ECO:0007669"/>
    <property type="project" value="UniProtKB-EC"/>
</dbReference>
<evidence type="ECO:0000256" key="4">
    <source>
        <dbReference type="ARBA" id="ARBA00023235"/>
    </source>
</evidence>
<dbReference type="AlphaFoldDB" id="A0A7X5ZH94"/>
<dbReference type="InterPro" id="IPR005801">
    <property type="entry name" value="ADC_synthase"/>
</dbReference>
<dbReference type="NCBIfam" id="TIGR00543">
    <property type="entry name" value="isochor_syn"/>
    <property type="match status" value="1"/>
</dbReference>
<dbReference type="RefSeq" id="WP_166946708.1">
    <property type="nucleotide sequence ID" value="NZ_JAARLZ010000002.1"/>
</dbReference>
<evidence type="ECO:0000313" key="8">
    <source>
        <dbReference type="Proteomes" id="UP000490980"/>
    </source>
</evidence>
<comment type="caution">
    <text evidence="7">The sequence shown here is derived from an EMBL/GenBank/DDBJ whole genome shotgun (WGS) entry which is preliminary data.</text>
</comment>
<gene>
    <name evidence="7" type="ORF">HBF25_04305</name>
</gene>
<protein>
    <recommendedName>
        <fullName evidence="3">isochorismate synthase</fullName>
        <ecNumber evidence="3">5.4.4.2</ecNumber>
    </recommendedName>
    <alternativeName>
        <fullName evidence="5">Isochorismate mutase</fullName>
    </alternativeName>
</protein>
<evidence type="ECO:0000259" key="6">
    <source>
        <dbReference type="Pfam" id="PF00425"/>
    </source>
</evidence>
<dbReference type="InterPro" id="IPR004561">
    <property type="entry name" value="IsoChor_synthase"/>
</dbReference>
<evidence type="ECO:0000256" key="2">
    <source>
        <dbReference type="ARBA" id="ARBA00005297"/>
    </source>
</evidence>
<feature type="domain" description="Chorismate-utilising enzyme C-terminal" evidence="6">
    <location>
        <begin position="196"/>
        <end position="448"/>
    </location>
</feature>
<dbReference type="PANTHER" id="PTHR42839">
    <property type="entry name" value="ISOCHORISMATE SYNTHASE ENTC"/>
    <property type="match status" value="1"/>
</dbReference>
<dbReference type="InterPro" id="IPR015890">
    <property type="entry name" value="Chorismate_C"/>
</dbReference>
<reference evidence="7 8" key="1">
    <citation type="submission" date="2020-03" db="EMBL/GenBank/DDBJ databases">
        <authorList>
            <person name="Lai Q."/>
        </authorList>
    </citation>
    <scope>NUCLEOTIDE SEQUENCE [LARGE SCALE GENOMIC DNA]</scope>
    <source>
        <strain evidence="7 8">CCUG 25036</strain>
    </source>
</reference>
<keyword evidence="8" id="KW-1185">Reference proteome</keyword>
<dbReference type="Pfam" id="PF00425">
    <property type="entry name" value="Chorismate_bind"/>
    <property type="match status" value="1"/>
</dbReference>
<comment type="similarity">
    <text evidence="2">Belongs to the isochorismate synthase family.</text>
</comment>
<evidence type="ECO:0000313" key="7">
    <source>
        <dbReference type="EMBL" id="NII05613.1"/>
    </source>
</evidence>
<dbReference type="NCBIfam" id="NF005459">
    <property type="entry name" value="PRK07054.1"/>
    <property type="match status" value="1"/>
</dbReference>
<dbReference type="Proteomes" id="UP000490980">
    <property type="component" value="Unassembled WGS sequence"/>
</dbReference>
<sequence>MSPPPRRHALREAFTEAVKHAASRDRAVLATVTFPIDTAPSVELFARWHDHHADAFYWRAREPHLVLCGHGRVASLEATGAQRFADMAAHWQALIDGAVIHGNQAPLAIGGCRFDAVTPADAHWRDFGCADLTVPSLILASDGRQHRLIVQRLLQPGADADSEAAACMTWLEVSELAPSTAHPLPAPLHSIELPAEHWQRKVVHALAAIDEGRFSKVVLAREACQRHAGHLPVATLVQRLSDRAHNAHVFAFARGHACFLGATPERLVRVDAGRLQTHALAGSIRREESESADLALARALIDSAKDRHEHKLVVRAIVDALTPLTTTLDVPAMPEVKRLPRIQHLCTPIHGQLRDGTSLFDLLDALHPTPAVAGLPRPEAMQHIREHEGFDRGWYAAPVGWLDGSGHGDFLVALRSALVSDDCCRMFAGCGIVQGSDPAAEYMETCLKLSQMRETLAHGPARGVPAVRLI</sequence>
<dbReference type="PANTHER" id="PTHR42839:SF2">
    <property type="entry name" value="ISOCHORISMATE SYNTHASE ENTC"/>
    <property type="match status" value="1"/>
</dbReference>
<name>A0A7X5ZH94_9GAMM</name>
<dbReference type="EC" id="5.4.4.2" evidence="3"/>
<dbReference type="Gene3D" id="3.60.120.10">
    <property type="entry name" value="Anthranilate synthase"/>
    <property type="match status" value="1"/>
</dbReference>
<evidence type="ECO:0000256" key="3">
    <source>
        <dbReference type="ARBA" id="ARBA00012824"/>
    </source>
</evidence>
<dbReference type="SUPFAM" id="SSF56322">
    <property type="entry name" value="ADC synthase"/>
    <property type="match status" value="1"/>
</dbReference>
<accession>A0A7X5ZH94</accession>